<dbReference type="Pfam" id="PF08315">
    <property type="entry name" value="cwf18"/>
    <property type="match status" value="1"/>
</dbReference>
<gene>
    <name evidence="2" type="ORF">E3P90_01529</name>
</gene>
<dbReference type="Proteomes" id="UP000306954">
    <property type="component" value="Unassembled WGS sequence"/>
</dbReference>
<sequence length="145" mass="16371">MEAASHTRKQRLEALNNRTHGTGEHIVKFRNYDPTSREVKKGDNSQTSVDTVESAVTGLVDSILDKDEELRNEDLDIFNIAPKRPNWDMRRQLTNKMSLLNKADQLAINTLLRNRLSNPNDNNVNNGAALASASNKLIHYSDQDD</sequence>
<feature type="region of interest" description="Disordered" evidence="1">
    <location>
        <begin position="1"/>
        <end position="24"/>
    </location>
</feature>
<proteinExistence type="predicted"/>
<evidence type="ECO:0008006" key="4">
    <source>
        <dbReference type="Google" id="ProtNLM"/>
    </source>
</evidence>
<dbReference type="PANTHER" id="PTHR31551:SF1">
    <property type="entry name" value="COILED-COIL DOMAIN-CONTAINING PROTEIN 12"/>
    <property type="match status" value="1"/>
</dbReference>
<dbReference type="InterPro" id="IPR013169">
    <property type="entry name" value="mRNA_splic_Cwf18-like"/>
</dbReference>
<dbReference type="GO" id="GO:0071014">
    <property type="term" value="C:post-mRNA release spliceosomal complex"/>
    <property type="evidence" value="ECO:0007669"/>
    <property type="project" value="TreeGrafter"/>
</dbReference>
<dbReference type="PANTHER" id="PTHR31551">
    <property type="entry name" value="PRE-MRNA-SPLICING FACTOR CWF18"/>
    <property type="match status" value="1"/>
</dbReference>
<organism evidence="2 3">
    <name type="scientific">Wallemia ichthyophaga</name>
    <dbReference type="NCBI Taxonomy" id="245174"/>
    <lineage>
        <taxon>Eukaryota</taxon>
        <taxon>Fungi</taxon>
        <taxon>Dikarya</taxon>
        <taxon>Basidiomycota</taxon>
        <taxon>Wallemiomycotina</taxon>
        <taxon>Wallemiomycetes</taxon>
        <taxon>Wallemiales</taxon>
        <taxon>Wallemiaceae</taxon>
        <taxon>Wallemia</taxon>
    </lineage>
</organism>
<accession>A0A4T0LG01</accession>
<evidence type="ECO:0000313" key="2">
    <source>
        <dbReference type="EMBL" id="TIB13724.1"/>
    </source>
</evidence>
<dbReference type="OMA" id="KPHNETT"/>
<evidence type="ECO:0000256" key="1">
    <source>
        <dbReference type="SAM" id="MobiDB-lite"/>
    </source>
</evidence>
<dbReference type="OrthoDB" id="10261348at2759"/>
<dbReference type="GO" id="GO:0005684">
    <property type="term" value="C:U2-type spliceosomal complex"/>
    <property type="evidence" value="ECO:0007669"/>
    <property type="project" value="TreeGrafter"/>
</dbReference>
<protein>
    <recommendedName>
        <fullName evidence="4">Coiled-coil domain-containing protein 12</fullName>
    </recommendedName>
</protein>
<reference evidence="2 3" key="1">
    <citation type="submission" date="2019-03" db="EMBL/GenBank/DDBJ databases">
        <title>Sequencing 23 genomes of Wallemia ichthyophaga.</title>
        <authorList>
            <person name="Gostincar C."/>
        </authorList>
    </citation>
    <scope>NUCLEOTIDE SEQUENCE [LARGE SCALE GENOMIC DNA]</scope>
    <source>
        <strain evidence="2 3">EXF-8621</strain>
    </source>
</reference>
<dbReference type="EMBL" id="SPOF01000013">
    <property type="protein sequence ID" value="TIB13724.1"/>
    <property type="molecule type" value="Genomic_DNA"/>
</dbReference>
<name>A0A4T0LG01_WALIC</name>
<evidence type="ECO:0000313" key="3">
    <source>
        <dbReference type="Proteomes" id="UP000306954"/>
    </source>
</evidence>
<comment type="caution">
    <text evidence="2">The sequence shown here is derived from an EMBL/GenBank/DDBJ whole genome shotgun (WGS) entry which is preliminary data.</text>
</comment>
<dbReference type="AlphaFoldDB" id="A0A4T0LG01"/>